<keyword evidence="1" id="KW-1133">Transmembrane helix</keyword>
<keyword evidence="3" id="KW-1185">Reference proteome</keyword>
<dbReference type="PROSITE" id="PS51257">
    <property type="entry name" value="PROKAR_LIPOPROTEIN"/>
    <property type="match status" value="1"/>
</dbReference>
<dbReference type="EMBL" id="FQYQ01000001">
    <property type="protein sequence ID" value="SHI38193.1"/>
    <property type="molecule type" value="Genomic_DNA"/>
</dbReference>
<dbReference type="RefSeq" id="WP_072911533.1">
    <property type="nucleotide sequence ID" value="NZ_FQYQ01000001.1"/>
</dbReference>
<feature type="transmembrane region" description="Helical" evidence="1">
    <location>
        <begin position="67"/>
        <end position="84"/>
    </location>
</feature>
<name>A0A1M6APR9_PSEXY</name>
<evidence type="ECO:0000256" key="1">
    <source>
        <dbReference type="SAM" id="Phobius"/>
    </source>
</evidence>
<accession>A0A1M6APR9</accession>
<reference evidence="2 3" key="1">
    <citation type="submission" date="2016-11" db="EMBL/GenBank/DDBJ databases">
        <authorList>
            <person name="Jaros S."/>
            <person name="Januszkiewicz K."/>
            <person name="Wedrychowicz H."/>
        </authorList>
    </citation>
    <scope>NUCLEOTIDE SEQUENCE [LARGE SCALE GENOMIC DNA]</scope>
    <source>
        <strain evidence="2 3">DSM 14809</strain>
    </source>
</reference>
<sequence length="91" mass="10172">MREFIDFSVSALPWIAIGLFIVMSCIQAKAMADGKELGRAFSCAAWFPAMVFFILEISEMQDGDTSSGTTWLILGIINIILNYVDREKDET</sequence>
<keyword evidence="1" id="KW-0472">Membrane</keyword>
<gene>
    <name evidence="2" type="ORF">SAMN02745725_00309</name>
</gene>
<evidence type="ECO:0000313" key="2">
    <source>
        <dbReference type="EMBL" id="SHI38193.1"/>
    </source>
</evidence>
<evidence type="ECO:0000313" key="3">
    <source>
        <dbReference type="Proteomes" id="UP000184185"/>
    </source>
</evidence>
<proteinExistence type="predicted"/>
<feature type="transmembrane region" description="Helical" evidence="1">
    <location>
        <begin position="12"/>
        <end position="30"/>
    </location>
</feature>
<dbReference type="AlphaFoldDB" id="A0A1M6APR9"/>
<dbReference type="Proteomes" id="UP000184185">
    <property type="component" value="Unassembled WGS sequence"/>
</dbReference>
<protein>
    <submittedName>
        <fullName evidence="2">Uncharacterized protein</fullName>
    </submittedName>
</protein>
<feature type="transmembrane region" description="Helical" evidence="1">
    <location>
        <begin position="37"/>
        <end position="55"/>
    </location>
</feature>
<keyword evidence="1" id="KW-0812">Transmembrane</keyword>
<organism evidence="2 3">
    <name type="scientific">Pseudobutyrivibrio xylanivorans DSM 14809</name>
    <dbReference type="NCBI Taxonomy" id="1123012"/>
    <lineage>
        <taxon>Bacteria</taxon>
        <taxon>Bacillati</taxon>
        <taxon>Bacillota</taxon>
        <taxon>Clostridia</taxon>
        <taxon>Lachnospirales</taxon>
        <taxon>Lachnospiraceae</taxon>
        <taxon>Pseudobutyrivibrio</taxon>
    </lineage>
</organism>